<protein>
    <submittedName>
        <fullName evidence="4">Fibronectin type III domain-containing protein</fullName>
    </submittedName>
</protein>
<name>A0A1G6AEV1_EUBOX</name>
<feature type="chain" id="PRO_5011483301" evidence="2">
    <location>
        <begin position="26"/>
        <end position="416"/>
    </location>
</feature>
<dbReference type="AlphaFoldDB" id="A0A1G6AEV1"/>
<proteinExistence type="predicted"/>
<feature type="domain" description="Fibronectin type-III" evidence="3">
    <location>
        <begin position="113"/>
        <end position="210"/>
    </location>
</feature>
<dbReference type="InterPro" id="IPR002508">
    <property type="entry name" value="MurNAc-LAA_cat"/>
</dbReference>
<gene>
    <name evidence="4" type="ORF">SAMN02910417_00500</name>
</gene>
<dbReference type="EMBL" id="FMXR01000005">
    <property type="protein sequence ID" value="SDB06947.1"/>
    <property type="molecule type" value="Genomic_DNA"/>
</dbReference>
<dbReference type="PROSITE" id="PS50853">
    <property type="entry name" value="FN3"/>
    <property type="match status" value="1"/>
</dbReference>
<dbReference type="Pfam" id="PF01520">
    <property type="entry name" value="Amidase_3"/>
    <property type="match status" value="1"/>
</dbReference>
<dbReference type="SMART" id="SM00646">
    <property type="entry name" value="Ami_3"/>
    <property type="match status" value="1"/>
</dbReference>
<dbReference type="CDD" id="cd02696">
    <property type="entry name" value="MurNAc-LAA"/>
    <property type="match status" value="1"/>
</dbReference>
<dbReference type="STRING" id="1732.SAMN02910417_00500"/>
<dbReference type="Gene3D" id="3.40.630.40">
    <property type="entry name" value="Zn-dependent exopeptidases"/>
    <property type="match status" value="1"/>
</dbReference>
<dbReference type="RefSeq" id="WP_176762257.1">
    <property type="nucleotide sequence ID" value="NZ_FMXR01000005.1"/>
</dbReference>
<keyword evidence="1" id="KW-0378">Hydrolase</keyword>
<dbReference type="SUPFAM" id="SSF49265">
    <property type="entry name" value="Fibronectin type III"/>
    <property type="match status" value="1"/>
</dbReference>
<dbReference type="Pfam" id="PF00041">
    <property type="entry name" value="fn3"/>
    <property type="match status" value="1"/>
</dbReference>
<keyword evidence="2" id="KW-0732">Signal</keyword>
<dbReference type="Proteomes" id="UP000199228">
    <property type="component" value="Unassembled WGS sequence"/>
</dbReference>
<dbReference type="GO" id="GO:0030288">
    <property type="term" value="C:outer membrane-bounded periplasmic space"/>
    <property type="evidence" value="ECO:0007669"/>
    <property type="project" value="TreeGrafter"/>
</dbReference>
<dbReference type="GO" id="GO:0008745">
    <property type="term" value="F:N-acetylmuramoyl-L-alanine amidase activity"/>
    <property type="evidence" value="ECO:0007669"/>
    <property type="project" value="InterPro"/>
</dbReference>
<feature type="signal peptide" evidence="2">
    <location>
        <begin position="1"/>
        <end position="25"/>
    </location>
</feature>
<evidence type="ECO:0000256" key="2">
    <source>
        <dbReference type="SAM" id="SignalP"/>
    </source>
</evidence>
<dbReference type="GO" id="GO:0009253">
    <property type="term" value="P:peptidoglycan catabolic process"/>
    <property type="evidence" value="ECO:0007669"/>
    <property type="project" value="InterPro"/>
</dbReference>
<dbReference type="InterPro" id="IPR036116">
    <property type="entry name" value="FN3_sf"/>
</dbReference>
<dbReference type="InterPro" id="IPR013783">
    <property type="entry name" value="Ig-like_fold"/>
</dbReference>
<keyword evidence="5" id="KW-1185">Reference proteome</keyword>
<accession>A0A1G6AEV1</accession>
<evidence type="ECO:0000259" key="3">
    <source>
        <dbReference type="PROSITE" id="PS50853"/>
    </source>
</evidence>
<dbReference type="InterPro" id="IPR050695">
    <property type="entry name" value="N-acetylmuramoyl_amidase_3"/>
</dbReference>
<evidence type="ECO:0000313" key="4">
    <source>
        <dbReference type="EMBL" id="SDB06947.1"/>
    </source>
</evidence>
<reference evidence="4 5" key="1">
    <citation type="submission" date="2016-10" db="EMBL/GenBank/DDBJ databases">
        <authorList>
            <person name="de Groot N.N."/>
        </authorList>
    </citation>
    <scope>NUCLEOTIDE SEQUENCE [LARGE SCALE GENOMIC DNA]</scope>
    <source>
        <strain evidence="4 5">DSM 3217</strain>
    </source>
</reference>
<evidence type="ECO:0000256" key="1">
    <source>
        <dbReference type="ARBA" id="ARBA00022801"/>
    </source>
</evidence>
<dbReference type="Gene3D" id="2.60.40.10">
    <property type="entry name" value="Immunoglobulins"/>
    <property type="match status" value="1"/>
</dbReference>
<organism evidence="4 5">
    <name type="scientific">Eubacterium oxidoreducens</name>
    <dbReference type="NCBI Taxonomy" id="1732"/>
    <lineage>
        <taxon>Bacteria</taxon>
        <taxon>Bacillati</taxon>
        <taxon>Bacillota</taxon>
        <taxon>Clostridia</taxon>
        <taxon>Eubacteriales</taxon>
        <taxon>Eubacteriaceae</taxon>
        <taxon>Eubacterium</taxon>
    </lineage>
</organism>
<dbReference type="SUPFAM" id="SSF53187">
    <property type="entry name" value="Zn-dependent exopeptidases"/>
    <property type="match status" value="1"/>
</dbReference>
<dbReference type="InterPro" id="IPR003961">
    <property type="entry name" value="FN3_dom"/>
</dbReference>
<dbReference type="PANTHER" id="PTHR30404">
    <property type="entry name" value="N-ACETYLMURAMOYL-L-ALANINE AMIDASE"/>
    <property type="match status" value="1"/>
</dbReference>
<sequence>MNKLKTLIIILISVCLFGCCLSLFANTTTENSDSGSSNAIPTATKVTLPKSSYTYTGSAIKPAVTVTASDNSTISDDSYTVFYSSNKEIGTATVTVTLTDDASTTLKTTFKIVPKKSKITSIKAKKKGFTVKFKKVSTKMITGYQLQYSTSKDFSSAKKKNISSSKKSKTITGLKGAKKYYVRIRTYKTVDGTNYYSSWSAVQSVKTCKYLIAIDAGHQRYANLALEPVGPGSSTKKAKVTGGTTGVATGLTEYNLNLQISKKLKTILTNRGYEVYLIRTSNNVNISNAKRAKKANKSGADIFLRIHANGSSNSSTTGAQTICMTSHNPYNANLYSASYKLSKSILSAYTSKTGIRSEGVQTRDDLTGTNWSKIPVTLIELGYMSNPSEDKKMANSSFQKKMAKGIADGIDQYFGN</sequence>
<dbReference type="PANTHER" id="PTHR30404:SF0">
    <property type="entry name" value="N-ACETYLMURAMOYL-L-ALANINE AMIDASE AMIC"/>
    <property type="match status" value="1"/>
</dbReference>
<evidence type="ECO:0000313" key="5">
    <source>
        <dbReference type="Proteomes" id="UP000199228"/>
    </source>
</evidence>